<organism evidence="2 3">
    <name type="scientific">Streptomyces thermocarboxydovorans</name>
    <dbReference type="NCBI Taxonomy" id="59298"/>
    <lineage>
        <taxon>Bacteria</taxon>
        <taxon>Bacillati</taxon>
        <taxon>Actinomycetota</taxon>
        <taxon>Actinomycetes</taxon>
        <taxon>Kitasatosporales</taxon>
        <taxon>Streptomycetaceae</taxon>
        <taxon>Streptomyces</taxon>
    </lineage>
</organism>
<evidence type="ECO:0000256" key="1">
    <source>
        <dbReference type="SAM" id="MobiDB-lite"/>
    </source>
</evidence>
<comment type="caution">
    <text evidence="2">The sequence shown here is derived from an EMBL/GenBank/DDBJ whole genome shotgun (WGS) entry which is preliminary data.</text>
</comment>
<feature type="region of interest" description="Disordered" evidence="1">
    <location>
        <begin position="33"/>
        <end position="75"/>
    </location>
</feature>
<accession>A0ABN1HAU3</accession>
<feature type="compositionally biased region" description="Low complexity" evidence="1">
    <location>
        <begin position="1"/>
        <end position="16"/>
    </location>
</feature>
<dbReference type="Proteomes" id="UP001500724">
    <property type="component" value="Unassembled WGS sequence"/>
</dbReference>
<reference evidence="2 3" key="1">
    <citation type="journal article" date="2019" name="Int. J. Syst. Evol. Microbiol.">
        <title>The Global Catalogue of Microorganisms (GCM) 10K type strain sequencing project: providing services to taxonomists for standard genome sequencing and annotation.</title>
        <authorList>
            <consortium name="The Broad Institute Genomics Platform"/>
            <consortium name="The Broad Institute Genome Sequencing Center for Infectious Disease"/>
            <person name="Wu L."/>
            <person name="Ma J."/>
        </authorList>
    </citation>
    <scope>NUCLEOTIDE SEQUENCE [LARGE SCALE GENOMIC DNA]</scope>
    <source>
        <strain evidence="2 3">JCM 10367</strain>
    </source>
</reference>
<sequence>MSAASSAAARAGVATSDTIRPPGVRAWARTVSSASPCGGSVSVQPSSTPSPVCRTDSGAGVPRTAVDADQSSPRR</sequence>
<keyword evidence="3" id="KW-1185">Reference proteome</keyword>
<dbReference type="EMBL" id="BAAAGU010000007">
    <property type="protein sequence ID" value="GAA0635731.1"/>
    <property type="molecule type" value="Genomic_DNA"/>
</dbReference>
<protein>
    <submittedName>
        <fullName evidence="2">Uncharacterized protein</fullName>
    </submittedName>
</protein>
<gene>
    <name evidence="2" type="ORF">GCM10009535_09790</name>
</gene>
<evidence type="ECO:0000313" key="2">
    <source>
        <dbReference type="EMBL" id="GAA0635731.1"/>
    </source>
</evidence>
<feature type="compositionally biased region" description="Low complexity" evidence="1">
    <location>
        <begin position="40"/>
        <end position="52"/>
    </location>
</feature>
<evidence type="ECO:0000313" key="3">
    <source>
        <dbReference type="Proteomes" id="UP001500724"/>
    </source>
</evidence>
<proteinExistence type="predicted"/>
<feature type="region of interest" description="Disordered" evidence="1">
    <location>
        <begin position="1"/>
        <end position="21"/>
    </location>
</feature>
<name>A0ABN1HAU3_9ACTN</name>